<accession>J5QIF8</accession>
<organism evidence="1 2">
    <name type="scientific">Trichosporon asahii var. asahii (strain ATCC 90039 / CBS 2479 / JCM 2466 / KCTC 7840 / NBRC 103889/ NCYC 2677 / UAMH 7654)</name>
    <name type="common">Yeast</name>
    <dbReference type="NCBI Taxonomy" id="1186058"/>
    <lineage>
        <taxon>Eukaryota</taxon>
        <taxon>Fungi</taxon>
        <taxon>Dikarya</taxon>
        <taxon>Basidiomycota</taxon>
        <taxon>Agaricomycotina</taxon>
        <taxon>Tremellomycetes</taxon>
        <taxon>Trichosporonales</taxon>
        <taxon>Trichosporonaceae</taxon>
        <taxon>Trichosporon</taxon>
    </lineage>
</organism>
<dbReference type="HOGENOM" id="CLU_698656_0_0_1"/>
<dbReference type="AlphaFoldDB" id="J5QIF8"/>
<dbReference type="Proteomes" id="UP000002748">
    <property type="component" value="Unassembled WGS sequence"/>
</dbReference>
<sequence length="395" mass="43747">MVFANIRSFLRGYELPALPPPPSTERSVSDVSWILLFLQGRLGLQAPVAHSSFLKPRPGTVEFVLDRDGPVSLFSVLERHLRAHPIATEVGQFTDAARLFTTIFTHYPPVADAEYITSLLRDLLLVPARLIEGLYFEKRAVEDETVRDIRWEDVSERTTISFANKYAGLVPLLEPVKSSPGKRKRSSTVSRVIPTVLSFEVQPERSPLVLTFGTVIGTSDPVLAIEVVPSFTQEDILALHAALLSKDGSGLSLEAAGYADPIVPDGLRVKLQAPSRVPDGVVTALLEVFGRMMLHRRTQVVLTNWDVFLTLRLAPDGRVHVSPPYLRDRRGIPRHLPPQGPLELLVALQLVMRLNTERGLRKALDLKGGDEVEVWNYNGAHWFAVRDGKSALSVG</sequence>
<evidence type="ECO:0000313" key="1">
    <source>
        <dbReference type="EMBL" id="EJT47488.1"/>
    </source>
</evidence>
<comment type="caution">
    <text evidence="1">The sequence shown here is derived from an EMBL/GenBank/DDBJ whole genome shotgun (WGS) entry which is preliminary data.</text>
</comment>
<dbReference type="VEuPathDB" id="FungiDB:A1Q1_03743"/>
<protein>
    <submittedName>
        <fullName evidence="1">Uncharacterized protein</fullName>
    </submittedName>
</protein>
<dbReference type="GeneID" id="25987256"/>
<dbReference type="KEGG" id="tasa:A1Q1_03743"/>
<gene>
    <name evidence="1" type="ORF">A1Q1_03743</name>
</gene>
<reference evidence="1 2" key="1">
    <citation type="journal article" date="2012" name="Eukaryot. Cell">
        <title>Draft genome sequence of CBS 2479, the standard type strain of Trichosporon asahii.</title>
        <authorList>
            <person name="Yang R.Y."/>
            <person name="Li H.T."/>
            <person name="Zhu H."/>
            <person name="Zhou G.P."/>
            <person name="Wang M."/>
            <person name="Wang L."/>
        </authorList>
    </citation>
    <scope>NUCLEOTIDE SEQUENCE [LARGE SCALE GENOMIC DNA]</scope>
    <source>
        <strain evidence="2">ATCC 90039 / CBS 2479 / JCM 2466 / KCTC 7840 / NCYC 2677 / UAMH 7654</strain>
    </source>
</reference>
<dbReference type="EMBL" id="ALBS01000240">
    <property type="protein sequence ID" value="EJT47488.1"/>
    <property type="molecule type" value="Genomic_DNA"/>
</dbReference>
<dbReference type="RefSeq" id="XP_014178968.1">
    <property type="nucleotide sequence ID" value="XM_014323493.1"/>
</dbReference>
<evidence type="ECO:0000313" key="2">
    <source>
        <dbReference type="Proteomes" id="UP000002748"/>
    </source>
</evidence>
<proteinExistence type="predicted"/>
<name>J5QIF8_TRIAS</name>